<name>A0A8S1MD46_PARPR</name>
<proteinExistence type="predicted"/>
<dbReference type="EMBL" id="CAJJDM010000054">
    <property type="protein sequence ID" value="CAD8075633.1"/>
    <property type="molecule type" value="Genomic_DNA"/>
</dbReference>
<dbReference type="AlphaFoldDB" id="A0A8S1MD46"/>
<gene>
    <name evidence="1" type="ORF">PPRIM_AZ9-3.1.T0540303</name>
</gene>
<keyword evidence="2" id="KW-1185">Reference proteome</keyword>
<organism evidence="1 2">
    <name type="scientific">Paramecium primaurelia</name>
    <dbReference type="NCBI Taxonomy" id="5886"/>
    <lineage>
        <taxon>Eukaryota</taxon>
        <taxon>Sar</taxon>
        <taxon>Alveolata</taxon>
        <taxon>Ciliophora</taxon>
        <taxon>Intramacronucleata</taxon>
        <taxon>Oligohymenophorea</taxon>
        <taxon>Peniculida</taxon>
        <taxon>Parameciidae</taxon>
        <taxon>Paramecium</taxon>
    </lineage>
</organism>
<sequence>MIMMVQLKRDCQSCTKESNRIYYPEFNMCLCRFYTTNESKCQSYENSKLN</sequence>
<accession>A0A8S1MD46</accession>
<comment type="caution">
    <text evidence="1">The sequence shown here is derived from an EMBL/GenBank/DDBJ whole genome shotgun (WGS) entry which is preliminary data.</text>
</comment>
<dbReference type="Proteomes" id="UP000688137">
    <property type="component" value="Unassembled WGS sequence"/>
</dbReference>
<protein>
    <submittedName>
        <fullName evidence="1">Uncharacterized protein</fullName>
    </submittedName>
</protein>
<reference evidence="1" key="1">
    <citation type="submission" date="2021-01" db="EMBL/GenBank/DDBJ databases">
        <authorList>
            <consortium name="Genoscope - CEA"/>
            <person name="William W."/>
        </authorList>
    </citation>
    <scope>NUCLEOTIDE SEQUENCE</scope>
</reference>
<evidence type="ECO:0000313" key="1">
    <source>
        <dbReference type="EMBL" id="CAD8075633.1"/>
    </source>
</evidence>
<evidence type="ECO:0000313" key="2">
    <source>
        <dbReference type="Proteomes" id="UP000688137"/>
    </source>
</evidence>